<feature type="domain" description="ABC transporter" evidence="5">
    <location>
        <begin position="9"/>
        <end position="239"/>
    </location>
</feature>
<dbReference type="PANTHER" id="PTHR43335">
    <property type="entry name" value="ABC TRANSPORTER, ATP-BINDING PROTEIN"/>
    <property type="match status" value="1"/>
</dbReference>
<dbReference type="SUPFAM" id="SSF52540">
    <property type="entry name" value="P-loop containing nucleoside triphosphate hydrolases"/>
    <property type="match status" value="1"/>
</dbReference>
<dbReference type="InterPro" id="IPR003439">
    <property type="entry name" value="ABC_transporter-like_ATP-bd"/>
</dbReference>
<dbReference type="KEGG" id="agl:PYTT_0024"/>
<keyword evidence="2" id="KW-0813">Transport</keyword>
<evidence type="ECO:0000256" key="2">
    <source>
        <dbReference type="ARBA" id="ARBA00022448"/>
    </source>
</evidence>
<dbReference type="InterPro" id="IPR027417">
    <property type="entry name" value="P-loop_NTPase"/>
</dbReference>
<dbReference type="GO" id="GO:0016887">
    <property type="term" value="F:ATP hydrolysis activity"/>
    <property type="evidence" value="ECO:0007669"/>
    <property type="project" value="InterPro"/>
</dbReference>
<evidence type="ECO:0000313" key="6">
    <source>
        <dbReference type="EMBL" id="SEH69305.1"/>
    </source>
</evidence>
<dbReference type="RefSeq" id="WP_067772953.1">
    <property type="nucleotide sequence ID" value="NZ_LIGX01000005.1"/>
</dbReference>
<evidence type="ECO:0000259" key="5">
    <source>
        <dbReference type="PROSITE" id="PS50893"/>
    </source>
</evidence>
<keyword evidence="7" id="KW-1185">Reference proteome</keyword>
<evidence type="ECO:0000313" key="7">
    <source>
        <dbReference type="Proteomes" id="UP000176204"/>
    </source>
</evidence>
<evidence type="ECO:0000256" key="4">
    <source>
        <dbReference type="ARBA" id="ARBA00022840"/>
    </source>
</evidence>
<dbReference type="InterPro" id="IPR017871">
    <property type="entry name" value="ABC_transporter-like_CS"/>
</dbReference>
<dbReference type="InterPro" id="IPR003593">
    <property type="entry name" value="AAA+_ATPase"/>
</dbReference>
<keyword evidence="4" id="KW-0067">ATP-binding</keyword>
<dbReference type="Pfam" id="PF00005">
    <property type="entry name" value="ABC_tran"/>
    <property type="match status" value="1"/>
</dbReference>
<gene>
    <name evidence="6" type="ORF">PYTT_0024</name>
</gene>
<dbReference type="CDD" id="cd03230">
    <property type="entry name" value="ABC_DR_subfamily_A"/>
    <property type="match status" value="1"/>
</dbReference>
<dbReference type="GO" id="GO:0005524">
    <property type="term" value="F:ATP binding"/>
    <property type="evidence" value="ECO:0007669"/>
    <property type="project" value="UniProtKB-KW"/>
</dbReference>
<dbReference type="EMBL" id="LT629973">
    <property type="protein sequence ID" value="SEH69305.1"/>
    <property type="molecule type" value="Genomic_DNA"/>
</dbReference>
<dbReference type="Proteomes" id="UP000176204">
    <property type="component" value="Chromosome I"/>
</dbReference>
<reference evidence="7" key="1">
    <citation type="submission" date="2016-09" db="EMBL/GenBank/DDBJ databases">
        <authorList>
            <person name="Koehorst J."/>
        </authorList>
    </citation>
    <scope>NUCLEOTIDE SEQUENCE [LARGE SCALE GENOMIC DNA]</scope>
</reference>
<dbReference type="PROSITE" id="PS00211">
    <property type="entry name" value="ABC_TRANSPORTER_1"/>
    <property type="match status" value="1"/>
</dbReference>
<dbReference type="PROSITE" id="PS50893">
    <property type="entry name" value="ABC_TRANSPORTER_2"/>
    <property type="match status" value="1"/>
</dbReference>
<evidence type="ECO:0000256" key="1">
    <source>
        <dbReference type="ARBA" id="ARBA00005417"/>
    </source>
</evidence>
<dbReference type="PATRIC" id="fig|1679444.3.peg.1660"/>
<name>A0A1C7PE19_9BACT</name>
<dbReference type="AlphaFoldDB" id="A0A1C7PE19"/>
<keyword evidence="3" id="KW-0547">Nucleotide-binding</keyword>
<organism evidence="6 7">
    <name type="scientific">Akkermansia glycaniphila</name>
    <dbReference type="NCBI Taxonomy" id="1679444"/>
    <lineage>
        <taxon>Bacteria</taxon>
        <taxon>Pseudomonadati</taxon>
        <taxon>Verrucomicrobiota</taxon>
        <taxon>Verrucomicrobiia</taxon>
        <taxon>Verrucomicrobiales</taxon>
        <taxon>Akkermansiaceae</taxon>
        <taxon>Akkermansia</taxon>
    </lineage>
</organism>
<dbReference type="OrthoDB" id="9804819at2"/>
<accession>A0A1C7PE19</accession>
<dbReference type="SMART" id="SM00382">
    <property type="entry name" value="AAA"/>
    <property type="match status" value="1"/>
</dbReference>
<proteinExistence type="inferred from homology"/>
<dbReference type="Gene3D" id="3.40.50.300">
    <property type="entry name" value="P-loop containing nucleotide triphosphate hydrolases"/>
    <property type="match status" value="1"/>
</dbReference>
<sequence>MNQTSPPIVEVRDLCRLFGTLHAVDTVSFTLQTGQVIGLIGANGAGKTTLMRMLATLDQPTTGSISILGADAVLHPELIRHRIGWMPDDFNVYSNTTVRDYLDFFARAYGLKGHTRRETVARLMEFTGIPDLADRFIDKLSKGQKQKLGLARMLVGDPELLILDEPAAGLDPKARLEFKQHIHDLANQGKTILISSHILSELSEMCSDLIFMDNGKIIRSGTQEDLLQTASAVTEILIRCIGDPQLLVEWLKNREGWNNITPLPQGASAVCSLDSDEALSRELRELCLALPILEFTPRRRNLEEAFVSILSGNLPPIPSQA</sequence>
<dbReference type="PANTHER" id="PTHR43335:SF3">
    <property type="entry name" value="ABC TRANSPORTER"/>
    <property type="match status" value="1"/>
</dbReference>
<evidence type="ECO:0000256" key="3">
    <source>
        <dbReference type="ARBA" id="ARBA00022741"/>
    </source>
</evidence>
<protein>
    <submittedName>
        <fullName evidence="6">Abc transporter</fullName>
    </submittedName>
</protein>
<comment type="similarity">
    <text evidence="1">Belongs to the ABC transporter superfamily.</text>
</comment>
<dbReference type="STRING" id="1679444.PYTT_0024"/>